<evidence type="ECO:0008006" key="3">
    <source>
        <dbReference type="Google" id="ProtNLM"/>
    </source>
</evidence>
<sequence length="83" mass="8782">MSVIWTGGHAKHTPMLSKLMLIVCADGKKVVGHAATPHLSKQTVKTPTNSDQKKGAESKIFCTSFGSEVALQSHTKAKHGAAQ</sequence>
<proteinExistence type="predicted"/>
<evidence type="ECO:0000313" key="1">
    <source>
        <dbReference type="EMBL" id="KAF2289767.1"/>
    </source>
</evidence>
<dbReference type="EMBL" id="JAAGAX010000016">
    <property type="protein sequence ID" value="KAF2289767.1"/>
    <property type="molecule type" value="Genomic_DNA"/>
</dbReference>
<comment type="caution">
    <text evidence="1">The sequence shown here is derived from an EMBL/GenBank/DDBJ whole genome shotgun (WGS) entry which is preliminary data.</text>
</comment>
<dbReference type="AlphaFoldDB" id="A0A6A6KLW0"/>
<keyword evidence="2" id="KW-1185">Reference proteome</keyword>
<reference evidence="1 2" key="1">
    <citation type="journal article" date="2020" name="Mol. Plant">
        <title>The Chromosome-Based Rubber Tree Genome Provides New Insights into Spurge Genome Evolution and Rubber Biosynthesis.</title>
        <authorList>
            <person name="Liu J."/>
            <person name="Shi C."/>
            <person name="Shi C.C."/>
            <person name="Li W."/>
            <person name="Zhang Q.J."/>
            <person name="Zhang Y."/>
            <person name="Li K."/>
            <person name="Lu H.F."/>
            <person name="Shi C."/>
            <person name="Zhu S.T."/>
            <person name="Xiao Z.Y."/>
            <person name="Nan H."/>
            <person name="Yue Y."/>
            <person name="Zhu X.G."/>
            <person name="Wu Y."/>
            <person name="Hong X.N."/>
            <person name="Fan G.Y."/>
            <person name="Tong Y."/>
            <person name="Zhang D."/>
            <person name="Mao C.L."/>
            <person name="Liu Y.L."/>
            <person name="Hao S.J."/>
            <person name="Liu W.Q."/>
            <person name="Lv M.Q."/>
            <person name="Zhang H.B."/>
            <person name="Liu Y."/>
            <person name="Hu-Tang G.R."/>
            <person name="Wang J.P."/>
            <person name="Wang J.H."/>
            <person name="Sun Y.H."/>
            <person name="Ni S.B."/>
            <person name="Chen W.B."/>
            <person name="Zhang X.C."/>
            <person name="Jiao Y.N."/>
            <person name="Eichler E.E."/>
            <person name="Li G.H."/>
            <person name="Liu X."/>
            <person name="Gao L.Z."/>
        </authorList>
    </citation>
    <scope>NUCLEOTIDE SEQUENCE [LARGE SCALE GENOMIC DNA]</scope>
    <source>
        <strain evidence="2">cv. GT1</strain>
        <tissue evidence="1">Leaf</tissue>
    </source>
</reference>
<name>A0A6A6KLW0_HEVBR</name>
<protein>
    <recommendedName>
        <fullName evidence="3">C2H2-type domain-containing protein</fullName>
    </recommendedName>
</protein>
<dbReference type="Proteomes" id="UP000467840">
    <property type="component" value="Chromosome 8"/>
</dbReference>
<gene>
    <name evidence="1" type="ORF">GH714_038545</name>
</gene>
<organism evidence="1 2">
    <name type="scientific">Hevea brasiliensis</name>
    <name type="common">Para rubber tree</name>
    <name type="synonym">Siphonia brasiliensis</name>
    <dbReference type="NCBI Taxonomy" id="3981"/>
    <lineage>
        <taxon>Eukaryota</taxon>
        <taxon>Viridiplantae</taxon>
        <taxon>Streptophyta</taxon>
        <taxon>Embryophyta</taxon>
        <taxon>Tracheophyta</taxon>
        <taxon>Spermatophyta</taxon>
        <taxon>Magnoliopsida</taxon>
        <taxon>eudicotyledons</taxon>
        <taxon>Gunneridae</taxon>
        <taxon>Pentapetalae</taxon>
        <taxon>rosids</taxon>
        <taxon>fabids</taxon>
        <taxon>Malpighiales</taxon>
        <taxon>Euphorbiaceae</taxon>
        <taxon>Crotonoideae</taxon>
        <taxon>Micrandreae</taxon>
        <taxon>Hevea</taxon>
    </lineage>
</organism>
<evidence type="ECO:0000313" key="2">
    <source>
        <dbReference type="Proteomes" id="UP000467840"/>
    </source>
</evidence>
<accession>A0A6A6KLW0</accession>